<evidence type="ECO:0008006" key="10">
    <source>
        <dbReference type="Google" id="ProtNLM"/>
    </source>
</evidence>
<dbReference type="CDD" id="cd01335">
    <property type="entry name" value="Radical_SAM"/>
    <property type="match status" value="1"/>
</dbReference>
<feature type="domain" description="B12-binding" evidence="6">
    <location>
        <begin position="1"/>
        <end position="133"/>
    </location>
</feature>
<keyword evidence="2" id="KW-0949">S-adenosyl-L-methionine</keyword>
<evidence type="ECO:0000313" key="8">
    <source>
        <dbReference type="EMBL" id="CAH1190148.1"/>
    </source>
</evidence>
<comment type="cofactor">
    <cofactor evidence="1">
        <name>[4Fe-4S] cluster</name>
        <dbReference type="ChEBI" id="CHEBI:49883"/>
    </cofactor>
</comment>
<dbReference type="SMART" id="SM00729">
    <property type="entry name" value="Elp3"/>
    <property type="match status" value="1"/>
</dbReference>
<dbReference type="Pfam" id="PF04055">
    <property type="entry name" value="Radical_SAM"/>
    <property type="match status" value="1"/>
</dbReference>
<keyword evidence="4" id="KW-0408">Iron</keyword>
<dbReference type="PROSITE" id="PS51918">
    <property type="entry name" value="RADICAL_SAM"/>
    <property type="match status" value="1"/>
</dbReference>
<keyword evidence="3" id="KW-0479">Metal-binding</keyword>
<dbReference type="InterPro" id="IPR051198">
    <property type="entry name" value="BchE-like"/>
</dbReference>
<evidence type="ECO:0000256" key="3">
    <source>
        <dbReference type="ARBA" id="ARBA00022723"/>
    </source>
</evidence>
<name>A0ABM9BLM6_9BACL</name>
<dbReference type="InterPro" id="IPR036724">
    <property type="entry name" value="Cobalamin-bd_sf"/>
</dbReference>
<evidence type="ECO:0000256" key="5">
    <source>
        <dbReference type="ARBA" id="ARBA00023014"/>
    </source>
</evidence>
<sequence length="609" mass="70647">MKVVLTTLNAKFIHTSLALRCLKAYSANEFDIDIAEYTIKDPAMNIVGDLFAREPDVIGFSCYIWNIEETITVIDMLRKIKPSLRIVLGGPEVSYDTGFWMERLPQVDYIVVGEGEETFHHLLTELRDAEKFHMVFGLAYRKQNEDGSQKVIINPPRPKLDLATLPTPYRFAEDLPTLASRVVYFETSRGCPFSCQFCLSSIEVGVRYFDMERTKADLLYLIHAGAKLIKFVDRTFNIKRDYALDIFQFLIENHRGTVFQFEITADIMRPEVLDYLAEHAPPGIFRFEIGVQSTNDITNEAVQRRQNFTKLTRTVTKVKESGKIDQHLDLIAGLPHEDYNTFRKTFNDVFELRPEELQLGFLKMLRGTGMRLDAEKYGYIYMDRAPYEMLGNKLLPFSDLVRIKRVEDVLEKYWNAHRMDHSLLYLVERAFPSAFDFFQQFGDYWEGRGWQKIGHQLEDLFSRLWAFLEEYDAKPPVLTEQATDWQLEVALGLMKLDYFLNHNYKPRKVWWDFTMDKQAWSSWMQQLAARPENVSEAFASLGLGEKELHKHAVIEQLPFDLAQYLSEGTLSQEMETLLIVVYNGGGKGDGSSAKPYMLRLAREELITSL</sequence>
<evidence type="ECO:0000256" key="1">
    <source>
        <dbReference type="ARBA" id="ARBA00001966"/>
    </source>
</evidence>
<dbReference type="RefSeq" id="WP_236338393.1">
    <property type="nucleotide sequence ID" value="NZ_CAKMMF010000001.1"/>
</dbReference>
<comment type="caution">
    <text evidence="8">The sequence shown here is derived from an EMBL/GenBank/DDBJ whole genome shotgun (WGS) entry which is preliminary data.</text>
</comment>
<dbReference type="SFLD" id="SFLDS00029">
    <property type="entry name" value="Radical_SAM"/>
    <property type="match status" value="1"/>
</dbReference>
<organism evidence="8 9">
    <name type="scientific">Paenibacillus plantiphilus</name>
    <dbReference type="NCBI Taxonomy" id="2905650"/>
    <lineage>
        <taxon>Bacteria</taxon>
        <taxon>Bacillati</taxon>
        <taxon>Bacillota</taxon>
        <taxon>Bacilli</taxon>
        <taxon>Bacillales</taxon>
        <taxon>Paenibacillaceae</taxon>
        <taxon>Paenibacillus</taxon>
    </lineage>
</organism>
<evidence type="ECO:0000259" key="6">
    <source>
        <dbReference type="PROSITE" id="PS51332"/>
    </source>
</evidence>
<protein>
    <recommendedName>
        <fullName evidence="10">B12-binding domain-containing radical SAM protein</fullName>
    </recommendedName>
</protein>
<dbReference type="InterPro" id="IPR025288">
    <property type="entry name" value="DUF4080"/>
</dbReference>
<dbReference type="SFLD" id="SFLDG01123">
    <property type="entry name" value="methyltransferase_(Class_B)"/>
    <property type="match status" value="1"/>
</dbReference>
<keyword evidence="5" id="KW-0411">Iron-sulfur</keyword>
<dbReference type="InterPro" id="IPR058240">
    <property type="entry name" value="rSAM_sf"/>
</dbReference>
<gene>
    <name evidence="8" type="ORF">PAECIP111893_00199</name>
</gene>
<dbReference type="EMBL" id="CAKMMF010000001">
    <property type="protein sequence ID" value="CAH1190148.1"/>
    <property type="molecule type" value="Genomic_DNA"/>
</dbReference>
<dbReference type="Gene3D" id="3.40.50.280">
    <property type="entry name" value="Cobalamin-binding domain"/>
    <property type="match status" value="1"/>
</dbReference>
<proteinExistence type="predicted"/>
<dbReference type="PANTHER" id="PTHR43409:SF16">
    <property type="entry name" value="SLR0320 PROTEIN"/>
    <property type="match status" value="1"/>
</dbReference>
<dbReference type="SFLD" id="SFLDG01082">
    <property type="entry name" value="B12-binding_domain_containing"/>
    <property type="match status" value="1"/>
</dbReference>
<evidence type="ECO:0000256" key="2">
    <source>
        <dbReference type="ARBA" id="ARBA00022691"/>
    </source>
</evidence>
<dbReference type="InterPro" id="IPR006638">
    <property type="entry name" value="Elp3/MiaA/NifB-like_rSAM"/>
</dbReference>
<dbReference type="InterPro" id="IPR034466">
    <property type="entry name" value="Methyltransferase_Class_B"/>
</dbReference>
<dbReference type="PANTHER" id="PTHR43409">
    <property type="entry name" value="ANAEROBIC MAGNESIUM-PROTOPORPHYRIN IX MONOMETHYL ESTER CYCLASE-RELATED"/>
    <property type="match status" value="1"/>
</dbReference>
<dbReference type="InterPro" id="IPR006158">
    <property type="entry name" value="Cobalamin-bd"/>
</dbReference>
<accession>A0ABM9BLM6</accession>
<feature type="domain" description="Radical SAM core" evidence="7">
    <location>
        <begin position="177"/>
        <end position="404"/>
    </location>
</feature>
<dbReference type="InterPro" id="IPR007197">
    <property type="entry name" value="rSAM"/>
</dbReference>
<evidence type="ECO:0000256" key="4">
    <source>
        <dbReference type="ARBA" id="ARBA00023004"/>
    </source>
</evidence>
<dbReference type="PROSITE" id="PS51332">
    <property type="entry name" value="B12_BINDING"/>
    <property type="match status" value="1"/>
</dbReference>
<evidence type="ECO:0000259" key="7">
    <source>
        <dbReference type="PROSITE" id="PS51918"/>
    </source>
</evidence>
<dbReference type="SUPFAM" id="SSF52242">
    <property type="entry name" value="Cobalamin (vitamin B12)-binding domain"/>
    <property type="match status" value="1"/>
</dbReference>
<dbReference type="InterPro" id="IPR023404">
    <property type="entry name" value="rSAM_horseshoe"/>
</dbReference>
<keyword evidence="9" id="KW-1185">Reference proteome</keyword>
<reference evidence="8" key="1">
    <citation type="submission" date="2022-01" db="EMBL/GenBank/DDBJ databases">
        <authorList>
            <person name="Criscuolo A."/>
        </authorList>
    </citation>
    <scope>NUCLEOTIDE SEQUENCE</scope>
    <source>
        <strain evidence="8">CIP111893</strain>
    </source>
</reference>
<evidence type="ECO:0000313" key="9">
    <source>
        <dbReference type="Proteomes" id="UP000838686"/>
    </source>
</evidence>
<dbReference type="Pfam" id="PF02310">
    <property type="entry name" value="B12-binding"/>
    <property type="match status" value="1"/>
</dbReference>
<dbReference type="Pfam" id="PF13311">
    <property type="entry name" value="DUF4080"/>
    <property type="match status" value="1"/>
</dbReference>
<dbReference type="CDD" id="cd02068">
    <property type="entry name" value="radical_SAM_B12_BD"/>
    <property type="match status" value="1"/>
</dbReference>
<dbReference type="SUPFAM" id="SSF102114">
    <property type="entry name" value="Radical SAM enzymes"/>
    <property type="match status" value="1"/>
</dbReference>
<dbReference type="Gene3D" id="3.80.30.20">
    <property type="entry name" value="tm_1862 like domain"/>
    <property type="match status" value="1"/>
</dbReference>
<dbReference type="Proteomes" id="UP000838686">
    <property type="component" value="Unassembled WGS sequence"/>
</dbReference>